<gene>
    <name evidence="1" type="ORF">D9611_013805</name>
</gene>
<evidence type="ECO:0000313" key="1">
    <source>
        <dbReference type="EMBL" id="KAF5334543.1"/>
    </source>
</evidence>
<dbReference type="AlphaFoldDB" id="A0A8H5FFH8"/>
<organism evidence="1 2">
    <name type="scientific">Ephemerocybe angulata</name>
    <dbReference type="NCBI Taxonomy" id="980116"/>
    <lineage>
        <taxon>Eukaryota</taxon>
        <taxon>Fungi</taxon>
        <taxon>Dikarya</taxon>
        <taxon>Basidiomycota</taxon>
        <taxon>Agaricomycotina</taxon>
        <taxon>Agaricomycetes</taxon>
        <taxon>Agaricomycetidae</taxon>
        <taxon>Agaricales</taxon>
        <taxon>Agaricineae</taxon>
        <taxon>Psathyrellaceae</taxon>
        <taxon>Ephemerocybe</taxon>
    </lineage>
</organism>
<protein>
    <submittedName>
        <fullName evidence="1">Uncharacterized protein</fullName>
    </submittedName>
</protein>
<evidence type="ECO:0000313" key="2">
    <source>
        <dbReference type="Proteomes" id="UP000541558"/>
    </source>
</evidence>
<proteinExistence type="predicted"/>
<keyword evidence="2" id="KW-1185">Reference proteome</keyword>
<reference evidence="1 2" key="1">
    <citation type="journal article" date="2020" name="ISME J.">
        <title>Uncovering the hidden diversity of litter-decomposition mechanisms in mushroom-forming fungi.</title>
        <authorList>
            <person name="Floudas D."/>
            <person name="Bentzer J."/>
            <person name="Ahren D."/>
            <person name="Johansson T."/>
            <person name="Persson P."/>
            <person name="Tunlid A."/>
        </authorList>
    </citation>
    <scope>NUCLEOTIDE SEQUENCE [LARGE SCALE GENOMIC DNA]</scope>
    <source>
        <strain evidence="1 2">CBS 175.51</strain>
    </source>
</reference>
<dbReference type="EMBL" id="JAACJK010000068">
    <property type="protein sequence ID" value="KAF5334543.1"/>
    <property type="molecule type" value="Genomic_DNA"/>
</dbReference>
<accession>A0A8H5FFH8</accession>
<dbReference type="Proteomes" id="UP000541558">
    <property type="component" value="Unassembled WGS sequence"/>
</dbReference>
<dbReference type="InterPro" id="IPR032675">
    <property type="entry name" value="LRR_dom_sf"/>
</dbReference>
<name>A0A8H5FFH8_9AGAR</name>
<dbReference type="OrthoDB" id="10282597at2759"/>
<comment type="caution">
    <text evidence="1">The sequence shown here is derived from an EMBL/GenBank/DDBJ whole genome shotgun (WGS) entry which is preliminary data.</text>
</comment>
<dbReference type="Gene3D" id="3.80.10.10">
    <property type="entry name" value="Ribonuclease Inhibitor"/>
    <property type="match status" value="1"/>
</dbReference>
<sequence length="461" mass="52119">MTSFRNPFPQELLDNITDCVSLICRQSLRNLSLTSRQHFLHRSQSHMFAHVGGEFLAIKIFNGNPALLRHVQSYDLWLWRANSAQYDEWQKTHLQIAEGLVNLRRLLLTVANVQGWGESTELSRNVVRKLLSHTSLVELAVYVSKFPVHLIASIPGLRKLEASRELSTEGLRDIAGYPWTLRTLLCNGYTINKLPLSRSTFKNLTTLSFEIGSAQQQTTVRQFIEGISGFAPLKVLGLHYSSIRGTPPTLISHRGEVTLTYLYEAFECFAQADCALPPLPSLRRLRLSFMTEGPEAIMSAQPRLHLYIPSFPVPLLHKHPLASLEVLEIVYLAVLNGLWREGMLLTIRASETLYQADEAWRMLDDILSDTALLPNLRALRVKASYVPTKWSKERNPGEKRSLKELTERRGGEILVALPQTFERIHDLDAGVHAQAGERFDSFAAQYAIPIGEQWIAASVDF</sequence>
<dbReference type="SUPFAM" id="SSF52058">
    <property type="entry name" value="L domain-like"/>
    <property type="match status" value="1"/>
</dbReference>